<dbReference type="PROSITE" id="PS51384">
    <property type="entry name" value="FAD_FR"/>
    <property type="match status" value="1"/>
</dbReference>
<comment type="catalytic activity">
    <reaction evidence="15 17">
        <text>2 nitric oxide + NADH + 2 O2 = 2 nitrate + NAD(+) + H(+)</text>
        <dbReference type="Rhea" id="RHEA:19469"/>
        <dbReference type="ChEBI" id="CHEBI:15378"/>
        <dbReference type="ChEBI" id="CHEBI:15379"/>
        <dbReference type="ChEBI" id="CHEBI:16480"/>
        <dbReference type="ChEBI" id="CHEBI:17632"/>
        <dbReference type="ChEBI" id="CHEBI:57540"/>
        <dbReference type="ChEBI" id="CHEBI:57945"/>
        <dbReference type="EC" id="1.14.12.17"/>
    </reaction>
</comment>
<keyword evidence="11 17" id="KW-0560">Oxidoreductase</keyword>
<evidence type="ECO:0000256" key="13">
    <source>
        <dbReference type="ARBA" id="ARBA00023027"/>
    </source>
</evidence>
<dbReference type="InterPro" id="IPR039261">
    <property type="entry name" value="FNR_nucleotide-bd"/>
</dbReference>
<dbReference type="SUPFAM" id="SSF46458">
    <property type="entry name" value="Globin-like"/>
    <property type="match status" value="1"/>
</dbReference>
<keyword evidence="4 17" id="KW-0216">Detoxification</keyword>
<evidence type="ECO:0000313" key="20">
    <source>
        <dbReference type="EMBL" id="EAR21679.1"/>
    </source>
</evidence>
<dbReference type="eggNOG" id="COG1018">
    <property type="taxonomic scope" value="Bacteria"/>
</dbReference>
<dbReference type="GO" id="GO:0071949">
    <property type="term" value="F:FAD binding"/>
    <property type="evidence" value="ECO:0007669"/>
    <property type="project" value="InterPro"/>
</dbReference>
<dbReference type="EC" id="1.14.12.17" evidence="17"/>
<dbReference type="GO" id="GO:0008941">
    <property type="term" value="F:nitric oxide dioxygenase NAD(P)H activity"/>
    <property type="evidence" value="ECO:0007669"/>
    <property type="project" value="UniProtKB-UniRule"/>
</dbReference>
<keyword evidence="21" id="KW-1185">Reference proteome</keyword>
<accession>A4BR57</accession>
<feature type="binding site" evidence="17">
    <location>
        <begin position="271"/>
        <end position="276"/>
    </location>
    <ligand>
        <name>NADP(+)</name>
        <dbReference type="ChEBI" id="CHEBI:58349"/>
    </ligand>
</feature>
<comment type="domain">
    <text evidence="17">Consists of two distinct domains; an N-terminal heme-containing oxygen-binding domain and a C-terminal reductase domain with binding sites for FAD and NAD(P)H.</text>
</comment>
<dbReference type="FunFam" id="1.10.490.10:FF:000003">
    <property type="entry name" value="Flavohemoprotein"/>
    <property type="match status" value="1"/>
</dbReference>
<gene>
    <name evidence="17" type="primary">hmp</name>
    <name evidence="20" type="ORF">NB231_03080</name>
</gene>
<evidence type="ECO:0000256" key="7">
    <source>
        <dbReference type="ARBA" id="ARBA00022630"/>
    </source>
</evidence>
<feature type="domain" description="FAD-binding FR-type" evidence="19">
    <location>
        <begin position="150"/>
        <end position="259"/>
    </location>
</feature>
<feature type="active site" description="Charge relay system" evidence="17">
    <location>
        <position position="135"/>
    </location>
</feature>
<dbReference type="GO" id="GO:0009636">
    <property type="term" value="P:response to toxic substance"/>
    <property type="evidence" value="ECO:0007669"/>
    <property type="project" value="UniProtKB-KW"/>
</dbReference>
<evidence type="ECO:0000256" key="5">
    <source>
        <dbReference type="ARBA" id="ARBA00022617"/>
    </source>
</evidence>
<dbReference type="AlphaFoldDB" id="A4BR57"/>
<proteinExistence type="inferred from homology"/>
<dbReference type="InterPro" id="IPR001709">
    <property type="entry name" value="Flavoprot_Pyr_Nucl_cyt_Rdtase"/>
</dbReference>
<comment type="caution">
    <text evidence="20">The sequence shown here is derived from an EMBL/GenBank/DDBJ whole genome shotgun (WGS) entry which is preliminary data.</text>
</comment>
<dbReference type="eggNOG" id="COG1017">
    <property type="taxonomic scope" value="Bacteria"/>
</dbReference>
<comment type="catalytic activity">
    <reaction evidence="16 17">
        <text>2 nitric oxide + NADPH + 2 O2 = 2 nitrate + NADP(+) + H(+)</text>
        <dbReference type="Rhea" id="RHEA:19465"/>
        <dbReference type="ChEBI" id="CHEBI:15378"/>
        <dbReference type="ChEBI" id="CHEBI:15379"/>
        <dbReference type="ChEBI" id="CHEBI:16480"/>
        <dbReference type="ChEBI" id="CHEBI:17632"/>
        <dbReference type="ChEBI" id="CHEBI:57783"/>
        <dbReference type="ChEBI" id="CHEBI:58349"/>
        <dbReference type="EC" id="1.14.12.17"/>
    </reaction>
</comment>
<dbReference type="Gene3D" id="3.40.50.80">
    <property type="entry name" value="Nucleotide-binding domain of ferredoxin-NADP reductase (FNR) module"/>
    <property type="match status" value="1"/>
</dbReference>
<keyword evidence="10 17" id="KW-0521">NADP</keyword>
<dbReference type="PRINTS" id="PR00410">
    <property type="entry name" value="PHEHYDRXLASE"/>
</dbReference>
<dbReference type="OrthoDB" id="9796486at2"/>
<evidence type="ECO:0000256" key="4">
    <source>
        <dbReference type="ARBA" id="ARBA00022575"/>
    </source>
</evidence>
<protein>
    <recommendedName>
        <fullName evidence="17">Flavohemoprotein</fullName>
    </recommendedName>
    <alternativeName>
        <fullName evidence="17">Flavohemoglobin</fullName>
    </alternativeName>
    <alternativeName>
        <fullName evidence="17">Hemoglobin-like protein</fullName>
    </alternativeName>
    <alternativeName>
        <fullName evidence="17">Nitric oxide dioxygenase</fullName>
        <shortName evidence="17">NO oxygenase</shortName>
        <shortName evidence="17">NOD</shortName>
        <ecNumber evidence="17">1.14.12.17</ecNumber>
    </alternativeName>
</protein>
<dbReference type="GO" id="GO:0019825">
    <property type="term" value="F:oxygen binding"/>
    <property type="evidence" value="ECO:0007669"/>
    <property type="project" value="InterPro"/>
</dbReference>
<comment type="cofactor">
    <cofactor evidence="17">
        <name>FAD</name>
        <dbReference type="ChEBI" id="CHEBI:57692"/>
    </cofactor>
    <text evidence="17">Binds 1 FAD per subunit.</text>
</comment>
<dbReference type="STRING" id="314278.NB231_03080"/>
<keyword evidence="12 17" id="KW-0408">Iron</keyword>
<evidence type="ECO:0000256" key="17">
    <source>
        <dbReference type="HAMAP-Rule" id="MF_01252"/>
    </source>
</evidence>
<evidence type="ECO:0000256" key="11">
    <source>
        <dbReference type="ARBA" id="ARBA00023002"/>
    </source>
</evidence>
<keyword evidence="6 17" id="KW-0561">Oxygen transport</keyword>
<dbReference type="Gene3D" id="1.10.490.10">
    <property type="entry name" value="Globins"/>
    <property type="match status" value="1"/>
</dbReference>
<evidence type="ECO:0000256" key="8">
    <source>
        <dbReference type="ARBA" id="ARBA00022723"/>
    </source>
</evidence>
<dbReference type="GO" id="GO:0020037">
    <property type="term" value="F:heme binding"/>
    <property type="evidence" value="ECO:0007669"/>
    <property type="project" value="InterPro"/>
</dbReference>
<dbReference type="Proteomes" id="UP000003374">
    <property type="component" value="Unassembled WGS sequence"/>
</dbReference>
<comment type="function">
    <text evidence="14 17">Is involved in NO detoxification in an aerobic process, termed nitric oxide dioxygenase (NOD) reaction that utilizes O(2) and NAD(P)H to convert NO to nitrate, which protects the bacterium from various noxious nitrogen compounds. Therefore, plays a central role in the inducible response to nitrosative stress.</text>
</comment>
<dbReference type="SUPFAM" id="SSF63380">
    <property type="entry name" value="Riboflavin synthase domain-like"/>
    <property type="match status" value="1"/>
</dbReference>
<dbReference type="CDD" id="cd06184">
    <property type="entry name" value="flavohem_like_fad_nad_binding"/>
    <property type="match status" value="1"/>
</dbReference>
<keyword evidence="7 17" id="KW-0285">Flavoprotein</keyword>
<evidence type="ECO:0000259" key="18">
    <source>
        <dbReference type="PROSITE" id="PS01033"/>
    </source>
</evidence>
<dbReference type="Pfam" id="PF00970">
    <property type="entry name" value="FAD_binding_6"/>
    <property type="match status" value="1"/>
</dbReference>
<feature type="domain" description="Globin" evidence="18">
    <location>
        <begin position="1"/>
        <end position="136"/>
    </location>
</feature>
<dbReference type="InterPro" id="IPR023950">
    <property type="entry name" value="Hmp"/>
</dbReference>
<dbReference type="SUPFAM" id="SSF52343">
    <property type="entry name" value="Ferredoxin reductase-like, C-terminal NADP-linked domain"/>
    <property type="match status" value="1"/>
</dbReference>
<dbReference type="HOGENOM" id="CLU_003827_12_0_6"/>
<feature type="site" description="Influences the redox potential of the prosthetic heme and FAD groups" evidence="17">
    <location>
        <position position="84"/>
    </location>
</feature>
<sequence>MISAQEIEVIKSTAPLLATHGKDITGRFYQLLFEQNPELSNVFNMSNQRSGNQQQALARAVYAFAAHVDNLPAIAGEVERIAQKHASLGVIAEQYPLVGAALLQAIEQTLQPPAEVLDAWAKGYGVLAGVFIEREAQIYQQKAAQPGGWRDTRTFNIVKKETESELVTSFYLQPADGEALAAFEPGQYIAVYLTPEGSQQRHIRQYSLSDSNSRNHYRISVKRESDEVADGVVSNYLHDRLDVGDSVQLSNPFGDFYLQNSGKPLVLISGGVGITPMQSMLETLLEQNSKCDIHFVHATSRGSHHSFARRLQELAAAQKVSPHVFYEHPEENDHLGEGYHYQGRIDLDAIEAALPIGEAEFYLCGPLAMMKDVYLQLKMLHVADEVIFYEVFGPTKSLAD</sequence>
<dbReference type="HAMAP" id="MF_01252">
    <property type="entry name" value="Hmp"/>
    <property type="match status" value="1"/>
</dbReference>
<dbReference type="EMBL" id="AAOF01000006">
    <property type="protein sequence ID" value="EAR21679.1"/>
    <property type="molecule type" value="Genomic_DNA"/>
</dbReference>
<organism evidence="20 21">
    <name type="scientific">Nitrococcus mobilis Nb-231</name>
    <dbReference type="NCBI Taxonomy" id="314278"/>
    <lineage>
        <taxon>Bacteria</taxon>
        <taxon>Pseudomonadati</taxon>
        <taxon>Pseudomonadota</taxon>
        <taxon>Gammaproteobacteria</taxon>
        <taxon>Chromatiales</taxon>
        <taxon>Ectothiorhodospiraceae</taxon>
        <taxon>Nitrococcus</taxon>
    </lineage>
</organism>
<evidence type="ECO:0000256" key="15">
    <source>
        <dbReference type="ARBA" id="ARBA00048649"/>
    </source>
</evidence>
<keyword evidence="9 17" id="KW-0274">FAD</keyword>
<dbReference type="PANTHER" id="PTHR43396:SF3">
    <property type="entry name" value="FLAVOHEMOPROTEIN"/>
    <property type="match status" value="1"/>
</dbReference>
<dbReference type="GO" id="GO:0071500">
    <property type="term" value="P:cellular response to nitrosative stress"/>
    <property type="evidence" value="ECO:0007669"/>
    <property type="project" value="TreeGrafter"/>
</dbReference>
<keyword evidence="5 17" id="KW-0349">Heme</keyword>
<comment type="similarity">
    <text evidence="2 17">Belongs to the globin family. Two-domain flavohemoproteins subfamily.</text>
</comment>
<keyword evidence="13 17" id="KW-0520">NAD</keyword>
<dbReference type="InterPro" id="IPR000971">
    <property type="entry name" value="Globin"/>
</dbReference>
<dbReference type="GO" id="GO:0005344">
    <property type="term" value="F:oxygen carrier activity"/>
    <property type="evidence" value="ECO:0007669"/>
    <property type="project" value="UniProtKB-UniRule"/>
</dbReference>
<dbReference type="InterPro" id="IPR017938">
    <property type="entry name" value="Riboflavin_synthase-like_b-brl"/>
</dbReference>
<evidence type="ECO:0000256" key="12">
    <source>
        <dbReference type="ARBA" id="ARBA00023004"/>
    </source>
</evidence>
<feature type="site" description="Involved in heme-bound ligand stabilization and O-O bond activation" evidence="17">
    <location>
        <position position="29"/>
    </location>
</feature>
<dbReference type="Pfam" id="PF00175">
    <property type="entry name" value="NAD_binding_1"/>
    <property type="match status" value="1"/>
</dbReference>
<name>A4BR57_9GAMM</name>
<evidence type="ECO:0000256" key="1">
    <source>
        <dbReference type="ARBA" id="ARBA00006401"/>
    </source>
</evidence>
<keyword evidence="20" id="KW-0223">Dioxygenase</keyword>
<dbReference type="CDD" id="cd08922">
    <property type="entry name" value="FHb-globin"/>
    <property type="match status" value="1"/>
</dbReference>
<dbReference type="GO" id="GO:0046872">
    <property type="term" value="F:metal ion binding"/>
    <property type="evidence" value="ECO:0007669"/>
    <property type="project" value="UniProtKB-KW"/>
</dbReference>
<evidence type="ECO:0000256" key="3">
    <source>
        <dbReference type="ARBA" id="ARBA00022448"/>
    </source>
</evidence>
<dbReference type="GO" id="GO:0046210">
    <property type="term" value="P:nitric oxide catabolic process"/>
    <property type="evidence" value="ECO:0007669"/>
    <property type="project" value="TreeGrafter"/>
</dbReference>
<dbReference type="PRINTS" id="PR00371">
    <property type="entry name" value="FPNCR"/>
</dbReference>
<evidence type="ECO:0000256" key="14">
    <source>
        <dbReference type="ARBA" id="ARBA00025094"/>
    </source>
</evidence>
<dbReference type="Gene3D" id="2.40.30.10">
    <property type="entry name" value="Translation factors"/>
    <property type="match status" value="1"/>
</dbReference>
<dbReference type="FunFam" id="3.40.50.80:FF:000010">
    <property type="entry name" value="Flavohemoprotein"/>
    <property type="match status" value="1"/>
</dbReference>
<reference evidence="20 21" key="1">
    <citation type="submission" date="2006-02" db="EMBL/GenBank/DDBJ databases">
        <authorList>
            <person name="Waterbury J."/>
            <person name="Ferriera S."/>
            <person name="Johnson J."/>
            <person name="Kravitz S."/>
            <person name="Halpern A."/>
            <person name="Remington K."/>
            <person name="Beeson K."/>
            <person name="Tran B."/>
            <person name="Rogers Y.-H."/>
            <person name="Friedman R."/>
            <person name="Venter J.C."/>
        </authorList>
    </citation>
    <scope>NUCLEOTIDE SEQUENCE [LARGE SCALE GENOMIC DNA]</scope>
    <source>
        <strain evidence="20 21">Nb-231</strain>
    </source>
</reference>
<feature type="binding site" evidence="17">
    <location>
        <begin position="391"/>
        <end position="394"/>
    </location>
    <ligand>
        <name>FAD</name>
        <dbReference type="ChEBI" id="CHEBI:57692"/>
    </ligand>
</feature>
<evidence type="ECO:0000256" key="9">
    <source>
        <dbReference type="ARBA" id="ARBA00022827"/>
    </source>
</evidence>
<evidence type="ECO:0000313" key="21">
    <source>
        <dbReference type="Proteomes" id="UP000003374"/>
    </source>
</evidence>
<feature type="region of interest" description="Reductase" evidence="17">
    <location>
        <begin position="147"/>
        <end position="400"/>
    </location>
</feature>
<dbReference type="InterPro" id="IPR008333">
    <property type="entry name" value="Cbr1-like_FAD-bd_dom"/>
</dbReference>
<comment type="similarity">
    <text evidence="1 17">In the C-terminal section; belongs to the flavoprotein pyridine nucleotide cytochrome reductase family.</text>
</comment>
<comment type="cofactor">
    <cofactor evidence="17">
        <name>heme b</name>
        <dbReference type="ChEBI" id="CHEBI:60344"/>
    </cofactor>
    <text evidence="17">Binds 1 heme b (iron(II)-protoporphyrin IX) group per subunit.</text>
</comment>
<keyword evidence="3 17" id="KW-0813">Transport</keyword>
<feature type="binding site" evidence="17">
    <location>
        <position position="188"/>
    </location>
    <ligand>
        <name>FAD</name>
        <dbReference type="ChEBI" id="CHEBI:57692"/>
    </ligand>
</feature>
<dbReference type="FunFam" id="2.40.30.10:FF:000034">
    <property type="entry name" value="Flavohemoprotein"/>
    <property type="match status" value="1"/>
</dbReference>
<feature type="site" description="Influences the redox potential of the prosthetic heme and FAD groups" evidence="17">
    <location>
        <position position="390"/>
    </location>
</feature>
<dbReference type="InterPro" id="IPR017927">
    <property type="entry name" value="FAD-bd_FR_type"/>
</dbReference>
<dbReference type="PROSITE" id="PS01033">
    <property type="entry name" value="GLOBIN"/>
    <property type="match status" value="1"/>
</dbReference>
<dbReference type="RefSeq" id="WP_004999656.1">
    <property type="nucleotide sequence ID" value="NZ_CH672427.1"/>
</dbReference>
<keyword evidence="8 17" id="KW-0479">Metal-binding</keyword>
<evidence type="ECO:0000256" key="2">
    <source>
        <dbReference type="ARBA" id="ARBA00008414"/>
    </source>
</evidence>
<dbReference type="Pfam" id="PF00042">
    <property type="entry name" value="Globin"/>
    <property type="match status" value="1"/>
</dbReference>
<feature type="active site" description="Charge relay system" evidence="17">
    <location>
        <position position="95"/>
    </location>
</feature>
<dbReference type="InterPro" id="IPR001433">
    <property type="entry name" value="OxRdtase_FAD/NAD-bd"/>
</dbReference>
<feature type="binding site" evidence="17">
    <location>
        <begin position="204"/>
        <end position="207"/>
    </location>
    <ligand>
        <name>FAD</name>
        <dbReference type="ChEBI" id="CHEBI:57692"/>
    </ligand>
</feature>
<dbReference type="InterPro" id="IPR009050">
    <property type="entry name" value="Globin-like_sf"/>
</dbReference>
<evidence type="ECO:0000259" key="19">
    <source>
        <dbReference type="PROSITE" id="PS51384"/>
    </source>
</evidence>
<evidence type="ECO:0000256" key="16">
    <source>
        <dbReference type="ARBA" id="ARBA00049433"/>
    </source>
</evidence>
<evidence type="ECO:0000256" key="6">
    <source>
        <dbReference type="ARBA" id="ARBA00022621"/>
    </source>
</evidence>
<dbReference type="NCBIfam" id="NF009805">
    <property type="entry name" value="PRK13289.1"/>
    <property type="match status" value="1"/>
</dbReference>
<feature type="binding site" description="proximal binding residue" evidence="17">
    <location>
        <position position="85"/>
    </location>
    <ligand>
        <name>heme b</name>
        <dbReference type="ChEBI" id="CHEBI:60344"/>
    </ligand>
    <ligandPart>
        <name>Fe</name>
        <dbReference type="ChEBI" id="CHEBI:18248"/>
    </ligandPart>
</feature>
<dbReference type="InterPro" id="IPR012292">
    <property type="entry name" value="Globin/Proto"/>
</dbReference>
<dbReference type="PANTHER" id="PTHR43396">
    <property type="entry name" value="FLAVOHEMOPROTEIN"/>
    <property type="match status" value="1"/>
</dbReference>
<evidence type="ECO:0000256" key="10">
    <source>
        <dbReference type="ARBA" id="ARBA00022857"/>
    </source>
</evidence>